<dbReference type="EMBL" id="CAJVPK010001451">
    <property type="protein sequence ID" value="CAG8587296.1"/>
    <property type="molecule type" value="Genomic_DNA"/>
</dbReference>
<dbReference type="AlphaFoldDB" id="A0A9N9C5N0"/>
<evidence type="ECO:0000313" key="2">
    <source>
        <dbReference type="Proteomes" id="UP000789706"/>
    </source>
</evidence>
<gene>
    <name evidence="1" type="ORF">DEBURN_LOCUS8872</name>
</gene>
<organism evidence="1 2">
    <name type="scientific">Diversispora eburnea</name>
    <dbReference type="NCBI Taxonomy" id="1213867"/>
    <lineage>
        <taxon>Eukaryota</taxon>
        <taxon>Fungi</taxon>
        <taxon>Fungi incertae sedis</taxon>
        <taxon>Mucoromycota</taxon>
        <taxon>Glomeromycotina</taxon>
        <taxon>Glomeromycetes</taxon>
        <taxon>Diversisporales</taxon>
        <taxon>Diversisporaceae</taxon>
        <taxon>Diversispora</taxon>
    </lineage>
</organism>
<accession>A0A9N9C5N0</accession>
<dbReference type="OrthoDB" id="2346396at2759"/>
<keyword evidence="2" id="KW-1185">Reference proteome</keyword>
<sequence>MDQCQDIICKCDSIQSELCQTLTVAICSVYKRIFETETKFSGPAVMGFDIPTISNVLLQDLQFRSYFFSLDKLRIWIMSVGKSNKSKWNLADIGYKATFIYTFKKQRYVFVQEFEEDECTLIIYTGENIKLCSFTNCDLESLWKKVGILQQYNDKLLFGLEEPQTQHFIQILCIPSCTLNDWNDSNLMESIFAYHLKRRISTYVNKCGLEGRTQILSIIGGSFTYDEIKKNLEVSNDAIRYTRKHAHLYGVGEKAFKKPIITYKNFSKEIQQQLQAFLLDKAHIVMSSYKTDPVTNEPVHYLKHTKEIL</sequence>
<name>A0A9N9C5N0_9GLOM</name>
<proteinExistence type="predicted"/>
<evidence type="ECO:0000313" key="1">
    <source>
        <dbReference type="EMBL" id="CAG8587296.1"/>
    </source>
</evidence>
<comment type="caution">
    <text evidence="1">The sequence shown here is derived from an EMBL/GenBank/DDBJ whole genome shotgun (WGS) entry which is preliminary data.</text>
</comment>
<protein>
    <submittedName>
        <fullName evidence="1">10691_t:CDS:1</fullName>
    </submittedName>
</protein>
<reference evidence="1" key="1">
    <citation type="submission" date="2021-06" db="EMBL/GenBank/DDBJ databases">
        <authorList>
            <person name="Kallberg Y."/>
            <person name="Tangrot J."/>
            <person name="Rosling A."/>
        </authorList>
    </citation>
    <scope>NUCLEOTIDE SEQUENCE</scope>
    <source>
        <strain evidence="1">AZ414A</strain>
    </source>
</reference>
<dbReference type="Proteomes" id="UP000789706">
    <property type="component" value="Unassembled WGS sequence"/>
</dbReference>